<dbReference type="Proteomes" id="UP000001072">
    <property type="component" value="Unassembled WGS sequence"/>
</dbReference>
<evidence type="ECO:0000313" key="1">
    <source>
        <dbReference type="EMBL" id="EGG00611.1"/>
    </source>
</evidence>
<dbReference type="HOGENOM" id="CLU_2996955_0_0_1"/>
<dbReference type="VEuPathDB" id="FungiDB:MELLADRAFT_93096"/>
<dbReference type="RefSeq" id="XP_007416065.1">
    <property type="nucleotide sequence ID" value="XM_007416003.1"/>
</dbReference>
<evidence type="ECO:0000313" key="2">
    <source>
        <dbReference type="Proteomes" id="UP000001072"/>
    </source>
</evidence>
<dbReference type="InParanoid" id="F4S3X9"/>
<keyword evidence="2" id="KW-1185">Reference proteome</keyword>
<dbReference type="EMBL" id="GL883145">
    <property type="protein sequence ID" value="EGG00611.1"/>
    <property type="molecule type" value="Genomic_DNA"/>
</dbReference>
<dbReference type="AlphaFoldDB" id="F4S3X9"/>
<dbReference type="KEGG" id="mlr:MELLADRAFT_93096"/>
<organism evidence="2">
    <name type="scientific">Melampsora larici-populina (strain 98AG31 / pathotype 3-4-7)</name>
    <name type="common">Poplar leaf rust fungus</name>
    <dbReference type="NCBI Taxonomy" id="747676"/>
    <lineage>
        <taxon>Eukaryota</taxon>
        <taxon>Fungi</taxon>
        <taxon>Dikarya</taxon>
        <taxon>Basidiomycota</taxon>
        <taxon>Pucciniomycotina</taxon>
        <taxon>Pucciniomycetes</taxon>
        <taxon>Pucciniales</taxon>
        <taxon>Melampsoraceae</taxon>
        <taxon>Melampsora</taxon>
    </lineage>
</organism>
<accession>F4S3X9</accession>
<proteinExistence type="predicted"/>
<protein>
    <submittedName>
        <fullName evidence="1">Uncharacterized protein</fullName>
    </submittedName>
</protein>
<name>F4S3X9_MELLP</name>
<gene>
    <name evidence="1" type="ORF">MELLADRAFT_93096</name>
</gene>
<sequence>MGLLALGTPFNWPQCSLYYNNFFRSPHCNYLEYGRFMLESNPGKPYGPSLEDCLKVK</sequence>
<dbReference type="OrthoDB" id="7939818at2759"/>
<dbReference type="GeneID" id="18936468"/>
<reference evidence="2" key="1">
    <citation type="journal article" date="2011" name="Proc. Natl. Acad. Sci. U.S.A.">
        <title>Obligate biotrophy features unraveled by the genomic analysis of rust fungi.</title>
        <authorList>
            <person name="Duplessis S."/>
            <person name="Cuomo C.A."/>
            <person name="Lin Y.-C."/>
            <person name="Aerts A."/>
            <person name="Tisserant E."/>
            <person name="Veneault-Fourrey C."/>
            <person name="Joly D.L."/>
            <person name="Hacquard S."/>
            <person name="Amselem J."/>
            <person name="Cantarel B.L."/>
            <person name="Chiu R."/>
            <person name="Coutinho P.M."/>
            <person name="Feau N."/>
            <person name="Field M."/>
            <person name="Frey P."/>
            <person name="Gelhaye E."/>
            <person name="Goldberg J."/>
            <person name="Grabherr M.G."/>
            <person name="Kodira C.D."/>
            <person name="Kohler A."/>
            <person name="Kuees U."/>
            <person name="Lindquist E.A."/>
            <person name="Lucas S.M."/>
            <person name="Mago R."/>
            <person name="Mauceli E."/>
            <person name="Morin E."/>
            <person name="Murat C."/>
            <person name="Pangilinan J.L."/>
            <person name="Park R."/>
            <person name="Pearson M."/>
            <person name="Quesneville H."/>
            <person name="Rouhier N."/>
            <person name="Sakthikumar S."/>
            <person name="Salamov A.A."/>
            <person name="Schmutz J."/>
            <person name="Selles B."/>
            <person name="Shapiro H."/>
            <person name="Tanguay P."/>
            <person name="Tuskan G.A."/>
            <person name="Henrissat B."/>
            <person name="Van de Peer Y."/>
            <person name="Rouze P."/>
            <person name="Ellis J.G."/>
            <person name="Dodds P.N."/>
            <person name="Schein J.E."/>
            <person name="Zhong S."/>
            <person name="Hamelin R.C."/>
            <person name="Grigoriev I.V."/>
            <person name="Szabo L.J."/>
            <person name="Martin F."/>
        </authorList>
    </citation>
    <scope>NUCLEOTIDE SEQUENCE [LARGE SCALE GENOMIC DNA]</scope>
    <source>
        <strain evidence="2">98AG31 / pathotype 3-4-7</strain>
    </source>
</reference>